<evidence type="ECO:0000259" key="1">
    <source>
        <dbReference type="Pfam" id="PF00903"/>
    </source>
</evidence>
<name>A0A387BA54_9MICO</name>
<protein>
    <submittedName>
        <fullName evidence="2">VOC family protein</fullName>
    </submittedName>
</protein>
<organism evidence="2 3">
    <name type="scientific">Protaetiibacter intestinalis</name>
    <dbReference type="NCBI Taxonomy" id="2419774"/>
    <lineage>
        <taxon>Bacteria</taxon>
        <taxon>Bacillati</taxon>
        <taxon>Actinomycetota</taxon>
        <taxon>Actinomycetes</taxon>
        <taxon>Micrococcales</taxon>
        <taxon>Microbacteriaceae</taxon>
        <taxon>Protaetiibacter</taxon>
    </lineage>
</organism>
<dbReference type="InterPro" id="IPR029068">
    <property type="entry name" value="Glyas_Bleomycin-R_OHBP_Dase"/>
</dbReference>
<dbReference type="Proteomes" id="UP000278886">
    <property type="component" value="Chromosome"/>
</dbReference>
<sequence length="131" mass="14037">MAGLVPYLLLPGTAREALEFYQAVFGGELVLHEYGEFGRTDGPADAIAHGMLRGVVELFASDAGADDDAIATTGLMFALLGVADADTTTAWFAALSEGGRVLDPLQHRPWEGNDGQVRDRFGVHWLLGFED</sequence>
<dbReference type="Gene3D" id="3.10.180.10">
    <property type="entry name" value="2,3-Dihydroxybiphenyl 1,2-Dioxygenase, domain 1"/>
    <property type="match status" value="1"/>
</dbReference>
<accession>A0A387BA54</accession>
<dbReference type="OrthoDB" id="9795306at2"/>
<dbReference type="Pfam" id="PF00903">
    <property type="entry name" value="Glyoxalase"/>
    <property type="match status" value="1"/>
</dbReference>
<dbReference type="RefSeq" id="WP_120762955.1">
    <property type="nucleotide sequence ID" value="NZ_CP032630.1"/>
</dbReference>
<dbReference type="KEGG" id="lyd:D7I47_10275"/>
<reference evidence="3" key="1">
    <citation type="submission" date="2018-09" db="EMBL/GenBank/DDBJ databases">
        <title>Genome sequencing of strain 2DFWR-13.</title>
        <authorList>
            <person name="Heo J."/>
            <person name="Kim S.-J."/>
            <person name="Kwon S.-W."/>
        </authorList>
    </citation>
    <scope>NUCLEOTIDE SEQUENCE [LARGE SCALE GENOMIC DNA]</scope>
    <source>
        <strain evidence="3">2DFWR-13</strain>
    </source>
</reference>
<evidence type="ECO:0000313" key="3">
    <source>
        <dbReference type="Proteomes" id="UP000278886"/>
    </source>
</evidence>
<dbReference type="PANTHER" id="PTHR33990">
    <property type="entry name" value="PROTEIN YJDN-RELATED"/>
    <property type="match status" value="1"/>
</dbReference>
<feature type="domain" description="Glyoxalase/fosfomycin resistance/dioxygenase" evidence="1">
    <location>
        <begin position="7"/>
        <end position="125"/>
    </location>
</feature>
<dbReference type="EMBL" id="CP032630">
    <property type="protein sequence ID" value="AYF98608.1"/>
    <property type="molecule type" value="Genomic_DNA"/>
</dbReference>
<proteinExistence type="predicted"/>
<dbReference type="AlphaFoldDB" id="A0A387BA54"/>
<keyword evidence="3" id="KW-1185">Reference proteome</keyword>
<gene>
    <name evidence="2" type="ORF">D7I47_10275</name>
</gene>
<dbReference type="SUPFAM" id="SSF54593">
    <property type="entry name" value="Glyoxalase/Bleomycin resistance protein/Dihydroxybiphenyl dioxygenase"/>
    <property type="match status" value="1"/>
</dbReference>
<dbReference type="PANTHER" id="PTHR33990:SF1">
    <property type="entry name" value="PROTEIN YJDN"/>
    <property type="match status" value="1"/>
</dbReference>
<evidence type="ECO:0000313" key="2">
    <source>
        <dbReference type="EMBL" id="AYF98608.1"/>
    </source>
</evidence>
<dbReference type="InterPro" id="IPR004360">
    <property type="entry name" value="Glyas_Fos-R_dOase_dom"/>
</dbReference>